<keyword evidence="1" id="KW-0963">Cytoplasm</keyword>
<dbReference type="SUPFAM" id="SSF53927">
    <property type="entry name" value="Cytidine deaminase-like"/>
    <property type="match status" value="1"/>
</dbReference>
<accession>A0ABR7NBC4</accession>
<dbReference type="PANTHER" id="PTHR30592">
    <property type="entry name" value="FORMATE DEHYDROGENASE"/>
    <property type="match status" value="1"/>
</dbReference>
<protein>
    <submittedName>
        <fullName evidence="3">Formate dehydrogenase accessory sulfurtransferase FdhD</fullName>
    </submittedName>
</protein>
<reference evidence="3 4" key="1">
    <citation type="submission" date="2020-08" db="EMBL/GenBank/DDBJ databases">
        <title>Genome public.</title>
        <authorList>
            <person name="Liu C."/>
            <person name="Sun Q."/>
        </authorList>
    </citation>
    <scope>NUCLEOTIDE SEQUENCE [LARGE SCALE GENOMIC DNA]</scope>
    <source>
        <strain evidence="3 4">NSJ-46</strain>
    </source>
</reference>
<keyword evidence="2" id="KW-0501">Molybdenum cofactor biosynthesis</keyword>
<comment type="caution">
    <text evidence="3">The sequence shown here is derived from an EMBL/GenBank/DDBJ whole genome shotgun (WGS) entry which is preliminary data.</text>
</comment>
<sequence>MYINEQYQNLSLLGKKEYQYIGRDRKICIEEEQVLNEHVIDVYVNDRLTMKLICLPQHLAELVLGRLLTEQIITSAEDVEHIYICEYGKRAKVYLKNTADTNAPFTDSFVEVTPTCCTGNHILNNYFVSTKEPEVLTPIHWEPEWIFHMADAFADGSPLHSITFATHSCLLAKEDQILFSCEDIGRHNALDKVIGYALRHNIDLHQCMIYSSGRIPTDMTMKAIQAGIPVLSSKASPTSEAIELAREYHLTLICAARRDRMKVFTSPDLCSTSSDV</sequence>
<dbReference type="Gene3D" id="3.40.140.10">
    <property type="entry name" value="Cytidine Deaminase, domain 2"/>
    <property type="match status" value="1"/>
</dbReference>
<evidence type="ECO:0000256" key="1">
    <source>
        <dbReference type="ARBA" id="ARBA00022490"/>
    </source>
</evidence>
<name>A0ABR7NBC4_9FIRM</name>
<dbReference type="RefSeq" id="WP_249308659.1">
    <property type="nucleotide sequence ID" value="NZ_JACRSZ010000009.1"/>
</dbReference>
<dbReference type="EMBL" id="JACRSZ010000009">
    <property type="protein sequence ID" value="MBC8573445.1"/>
    <property type="molecule type" value="Genomic_DNA"/>
</dbReference>
<dbReference type="InterPro" id="IPR003786">
    <property type="entry name" value="FdhD"/>
</dbReference>
<evidence type="ECO:0000313" key="3">
    <source>
        <dbReference type="EMBL" id="MBC8573445.1"/>
    </source>
</evidence>
<proteinExistence type="predicted"/>
<gene>
    <name evidence="3" type="primary">fdhD</name>
    <name evidence="3" type="ORF">H8716_10180</name>
</gene>
<dbReference type="Gene3D" id="3.10.20.10">
    <property type="match status" value="1"/>
</dbReference>
<evidence type="ECO:0000313" key="4">
    <source>
        <dbReference type="Proteomes" id="UP000657421"/>
    </source>
</evidence>
<dbReference type="PIRSF" id="PIRSF015626">
    <property type="entry name" value="FdhD"/>
    <property type="match status" value="1"/>
</dbReference>
<dbReference type="Proteomes" id="UP000657421">
    <property type="component" value="Unassembled WGS sequence"/>
</dbReference>
<organism evidence="3 4">
    <name type="scientific">Jingyaoa shaoxingensis</name>
    <dbReference type="NCBI Taxonomy" id="2763671"/>
    <lineage>
        <taxon>Bacteria</taxon>
        <taxon>Bacillati</taxon>
        <taxon>Bacillota</taxon>
        <taxon>Clostridia</taxon>
        <taxon>Lachnospirales</taxon>
        <taxon>Lachnospiraceae</taxon>
        <taxon>Jingyaoa</taxon>
    </lineage>
</organism>
<keyword evidence="4" id="KW-1185">Reference proteome</keyword>
<dbReference type="PANTHER" id="PTHR30592:SF1">
    <property type="entry name" value="SULFUR CARRIER PROTEIN FDHD"/>
    <property type="match status" value="1"/>
</dbReference>
<evidence type="ECO:0000256" key="2">
    <source>
        <dbReference type="ARBA" id="ARBA00023150"/>
    </source>
</evidence>
<dbReference type="InterPro" id="IPR016193">
    <property type="entry name" value="Cytidine_deaminase-like"/>
</dbReference>
<dbReference type="Pfam" id="PF02634">
    <property type="entry name" value="FdhD-NarQ"/>
    <property type="match status" value="1"/>
</dbReference>
<dbReference type="NCBIfam" id="TIGR00129">
    <property type="entry name" value="fdhD_narQ"/>
    <property type="match status" value="1"/>
</dbReference>